<proteinExistence type="inferred from homology"/>
<accession>A0A978UL95</accession>
<dbReference type="PROSITE" id="PS00086">
    <property type="entry name" value="CYTOCHROME_P450"/>
    <property type="match status" value="1"/>
</dbReference>
<keyword evidence="1 2" id="KW-0479">Metal-binding</keyword>
<evidence type="ECO:0000313" key="3">
    <source>
        <dbReference type="EMBL" id="KAH7515597.1"/>
    </source>
</evidence>
<dbReference type="GO" id="GO:0004497">
    <property type="term" value="F:monooxygenase activity"/>
    <property type="evidence" value="ECO:0007669"/>
    <property type="project" value="UniProtKB-KW"/>
</dbReference>
<dbReference type="AlphaFoldDB" id="A0A978UL95"/>
<comment type="similarity">
    <text evidence="2">Belongs to the cytochrome P450 family.</text>
</comment>
<dbReference type="GO" id="GO:0020037">
    <property type="term" value="F:heme binding"/>
    <property type="evidence" value="ECO:0007669"/>
    <property type="project" value="InterPro"/>
</dbReference>
<dbReference type="InterPro" id="IPR017972">
    <property type="entry name" value="Cyt_P450_CS"/>
</dbReference>
<dbReference type="PRINTS" id="PR00463">
    <property type="entry name" value="EP450I"/>
</dbReference>
<keyword evidence="2" id="KW-0503">Monooxygenase</keyword>
<name>A0A978UL95_ZIZJJ</name>
<dbReference type="PANTHER" id="PTHR47952:SF1">
    <property type="entry name" value="TRYPTAMINE 5-HYDROXYLASE"/>
    <property type="match status" value="1"/>
</dbReference>
<dbReference type="GO" id="GO:0016705">
    <property type="term" value="F:oxidoreductase activity, acting on paired donors, with incorporation or reduction of molecular oxygen"/>
    <property type="evidence" value="ECO:0007669"/>
    <property type="project" value="InterPro"/>
</dbReference>
<dbReference type="GO" id="GO:0005506">
    <property type="term" value="F:iron ion binding"/>
    <property type="evidence" value="ECO:0007669"/>
    <property type="project" value="InterPro"/>
</dbReference>
<dbReference type="PANTHER" id="PTHR47952">
    <property type="entry name" value="TRYPTAMINE 5-HYDROXYLASE"/>
    <property type="match status" value="1"/>
</dbReference>
<dbReference type="InterPro" id="IPR001128">
    <property type="entry name" value="Cyt_P450"/>
</dbReference>
<evidence type="ECO:0000256" key="1">
    <source>
        <dbReference type="PIRSR" id="PIRSR602401-1"/>
    </source>
</evidence>
<protein>
    <recommendedName>
        <fullName evidence="5">Cytochrome P450 71A1-like</fullName>
    </recommendedName>
</protein>
<evidence type="ECO:0008006" key="5">
    <source>
        <dbReference type="Google" id="ProtNLM"/>
    </source>
</evidence>
<keyword evidence="1 2" id="KW-0349">Heme</keyword>
<reference evidence="3" key="1">
    <citation type="journal article" date="2021" name="Front. Plant Sci.">
        <title>Chromosome-Scale Genome Assembly for Chinese Sour Jujube and Insights Into Its Genome Evolution and Domestication Signature.</title>
        <authorList>
            <person name="Shen L.-Y."/>
            <person name="Luo H."/>
            <person name="Wang X.-L."/>
            <person name="Wang X.-M."/>
            <person name="Qiu X.-J."/>
            <person name="Liu H."/>
            <person name="Zhou S.-S."/>
            <person name="Jia K.-H."/>
            <person name="Nie S."/>
            <person name="Bao Y.-T."/>
            <person name="Zhang R.-G."/>
            <person name="Yun Q.-Z."/>
            <person name="Chai Y.-H."/>
            <person name="Lu J.-Y."/>
            <person name="Li Y."/>
            <person name="Zhao S.-W."/>
            <person name="Mao J.-F."/>
            <person name="Jia S.-G."/>
            <person name="Mao Y.-M."/>
        </authorList>
    </citation>
    <scope>NUCLEOTIDE SEQUENCE</scope>
    <source>
        <strain evidence="3">AT0</strain>
        <tissue evidence="3">Leaf</tissue>
    </source>
</reference>
<dbReference type="Pfam" id="PF00067">
    <property type="entry name" value="p450"/>
    <property type="match status" value="1"/>
</dbReference>
<comment type="cofactor">
    <cofactor evidence="1">
        <name>heme</name>
        <dbReference type="ChEBI" id="CHEBI:30413"/>
    </cofactor>
</comment>
<dbReference type="SUPFAM" id="SSF48264">
    <property type="entry name" value="Cytochrome P450"/>
    <property type="match status" value="1"/>
</dbReference>
<dbReference type="EMBL" id="JAEACU010000010">
    <property type="protein sequence ID" value="KAH7515597.1"/>
    <property type="molecule type" value="Genomic_DNA"/>
</dbReference>
<sequence length="147" mass="16535">MRLHPPVPLLIPRESMEECNLDGYEIPAKTRVLINAYAIGRDPQSWEDPLVYSPERFEDDSNIDVKDQEYNFLPFGGGRRGCPGSAFGLATLEIALARLLFHFDWELPQGVGPQDVDTDESFGLVTFKKSALVLVPITNKSYEFKGM</sequence>
<dbReference type="Proteomes" id="UP000813462">
    <property type="component" value="Unassembled WGS sequence"/>
</dbReference>
<keyword evidence="1 2" id="KW-0408">Iron</keyword>
<feature type="binding site" description="axial binding residue" evidence="1">
    <location>
        <position position="82"/>
    </location>
    <ligand>
        <name>heme</name>
        <dbReference type="ChEBI" id="CHEBI:30413"/>
    </ligand>
    <ligandPart>
        <name>Fe</name>
        <dbReference type="ChEBI" id="CHEBI:18248"/>
    </ligandPart>
</feature>
<organism evidence="3 4">
    <name type="scientific">Ziziphus jujuba var. spinosa</name>
    <dbReference type="NCBI Taxonomy" id="714518"/>
    <lineage>
        <taxon>Eukaryota</taxon>
        <taxon>Viridiplantae</taxon>
        <taxon>Streptophyta</taxon>
        <taxon>Embryophyta</taxon>
        <taxon>Tracheophyta</taxon>
        <taxon>Spermatophyta</taxon>
        <taxon>Magnoliopsida</taxon>
        <taxon>eudicotyledons</taxon>
        <taxon>Gunneridae</taxon>
        <taxon>Pentapetalae</taxon>
        <taxon>rosids</taxon>
        <taxon>fabids</taxon>
        <taxon>Rosales</taxon>
        <taxon>Rhamnaceae</taxon>
        <taxon>Paliureae</taxon>
        <taxon>Ziziphus</taxon>
    </lineage>
</organism>
<comment type="caution">
    <text evidence="3">The sequence shown here is derived from an EMBL/GenBank/DDBJ whole genome shotgun (WGS) entry which is preliminary data.</text>
</comment>
<dbReference type="InterPro" id="IPR036396">
    <property type="entry name" value="Cyt_P450_sf"/>
</dbReference>
<keyword evidence="2" id="KW-0560">Oxidoreductase</keyword>
<dbReference type="InterPro" id="IPR002401">
    <property type="entry name" value="Cyt_P450_E_grp-I"/>
</dbReference>
<evidence type="ECO:0000256" key="2">
    <source>
        <dbReference type="RuleBase" id="RU000461"/>
    </source>
</evidence>
<dbReference type="Gene3D" id="1.10.630.10">
    <property type="entry name" value="Cytochrome P450"/>
    <property type="match status" value="1"/>
</dbReference>
<gene>
    <name evidence="3" type="ORF">FEM48_Zijuj10G0043400</name>
</gene>
<evidence type="ECO:0000313" key="4">
    <source>
        <dbReference type="Proteomes" id="UP000813462"/>
    </source>
</evidence>